<keyword evidence="3 7" id="KW-0418">Kinase</keyword>
<dbReference type="InterPro" id="IPR025669">
    <property type="entry name" value="AAA_dom"/>
</dbReference>
<dbReference type="Gene3D" id="3.40.50.300">
    <property type="entry name" value="P-loop containing nucleotide triphosphate hydrolases"/>
    <property type="match status" value="1"/>
</dbReference>
<gene>
    <name evidence="7" type="ORF">MNBD_GAMMA16-2087</name>
</gene>
<evidence type="ECO:0000256" key="5">
    <source>
        <dbReference type="ARBA" id="ARBA00023137"/>
    </source>
</evidence>
<feature type="domain" description="AAA" evidence="6">
    <location>
        <begin position="73"/>
        <end position="197"/>
    </location>
</feature>
<dbReference type="CDD" id="cd05387">
    <property type="entry name" value="BY-kinase"/>
    <property type="match status" value="1"/>
</dbReference>
<protein>
    <submittedName>
        <fullName evidence="7">Tyrosine-protein kinase EpsD</fullName>
        <ecNumber evidence="7">2.7.10.2</ecNumber>
    </submittedName>
</protein>
<reference evidence="7" key="1">
    <citation type="submission" date="2018-06" db="EMBL/GenBank/DDBJ databases">
        <authorList>
            <person name="Zhirakovskaya E."/>
        </authorList>
    </citation>
    <scope>NUCLEOTIDE SEQUENCE</scope>
</reference>
<proteinExistence type="predicted"/>
<evidence type="ECO:0000256" key="4">
    <source>
        <dbReference type="ARBA" id="ARBA00022840"/>
    </source>
</evidence>
<evidence type="ECO:0000313" key="7">
    <source>
        <dbReference type="EMBL" id="VAW87118.1"/>
    </source>
</evidence>
<dbReference type="GO" id="GO:0004715">
    <property type="term" value="F:non-membrane spanning protein tyrosine kinase activity"/>
    <property type="evidence" value="ECO:0007669"/>
    <property type="project" value="UniProtKB-EC"/>
</dbReference>
<evidence type="ECO:0000256" key="2">
    <source>
        <dbReference type="ARBA" id="ARBA00022741"/>
    </source>
</evidence>
<dbReference type="EMBL" id="UOFO01000110">
    <property type="protein sequence ID" value="VAW87118.1"/>
    <property type="molecule type" value="Genomic_DNA"/>
</dbReference>
<evidence type="ECO:0000256" key="3">
    <source>
        <dbReference type="ARBA" id="ARBA00022777"/>
    </source>
</evidence>
<evidence type="ECO:0000256" key="1">
    <source>
        <dbReference type="ARBA" id="ARBA00022679"/>
    </source>
</evidence>
<dbReference type="Pfam" id="PF13614">
    <property type="entry name" value="AAA_31"/>
    <property type="match status" value="1"/>
</dbReference>
<keyword evidence="5" id="KW-0829">Tyrosine-protein kinase</keyword>
<evidence type="ECO:0000259" key="6">
    <source>
        <dbReference type="Pfam" id="PF13614"/>
    </source>
</evidence>
<dbReference type="EC" id="2.7.10.2" evidence="7"/>
<keyword evidence="4" id="KW-0067">ATP-binding</keyword>
<keyword evidence="2" id="KW-0547">Nucleotide-binding</keyword>
<dbReference type="GO" id="GO:0005524">
    <property type="term" value="F:ATP binding"/>
    <property type="evidence" value="ECO:0007669"/>
    <property type="project" value="UniProtKB-KW"/>
</dbReference>
<dbReference type="AlphaFoldDB" id="A0A3B0Z1H7"/>
<keyword evidence="1 7" id="KW-0808">Transferase</keyword>
<dbReference type="NCBIfam" id="TIGR01007">
    <property type="entry name" value="eps_fam"/>
    <property type="match status" value="1"/>
</dbReference>
<dbReference type="InterPro" id="IPR050445">
    <property type="entry name" value="Bact_polysacc_biosynth/exp"/>
</dbReference>
<organism evidence="7">
    <name type="scientific">hydrothermal vent metagenome</name>
    <dbReference type="NCBI Taxonomy" id="652676"/>
    <lineage>
        <taxon>unclassified sequences</taxon>
        <taxon>metagenomes</taxon>
        <taxon>ecological metagenomes</taxon>
    </lineage>
</organism>
<sequence>MSDQKVDVIPARRMPEDDLSGVRYKQTKPIKISKSQLKENRIISGMDLGVEMDAYRKLRTRVLKKMKKNNWNVLAVTSPAPGAGKTLTAINLAISIAMEVDKTVLLIDADLRQSRVNKYFGLPETMLGLSDYLTSDISLERLLINPGIGRLIILPGGKLMHHSSEILSSPKMKRLVEEVKSRYESRYVIFDLPPMLASDDAMGFAPLVDATLLVVEDGVANIDELKSSIELLEDANLIGTVLNKSREPVKDYYYGKY</sequence>
<dbReference type="PANTHER" id="PTHR32309:SF31">
    <property type="entry name" value="CAPSULAR EXOPOLYSACCHARIDE FAMILY"/>
    <property type="match status" value="1"/>
</dbReference>
<accession>A0A3B0Z1H7</accession>
<name>A0A3B0Z1H7_9ZZZZ</name>
<dbReference type="PANTHER" id="PTHR32309">
    <property type="entry name" value="TYROSINE-PROTEIN KINASE"/>
    <property type="match status" value="1"/>
</dbReference>
<dbReference type="InterPro" id="IPR027417">
    <property type="entry name" value="P-loop_NTPase"/>
</dbReference>
<dbReference type="InterPro" id="IPR005702">
    <property type="entry name" value="Wzc-like_C"/>
</dbReference>
<dbReference type="SUPFAM" id="SSF52540">
    <property type="entry name" value="P-loop containing nucleoside triphosphate hydrolases"/>
    <property type="match status" value="1"/>
</dbReference>